<keyword evidence="6 10" id="KW-1133">Transmembrane helix</keyword>
<comment type="subcellular location">
    <subcellularLocation>
        <location evidence="1">Membrane</location>
        <topology evidence="1">Multi-pass membrane protein</topology>
    </subcellularLocation>
</comment>
<keyword evidence="3" id="KW-0813">Transport</keyword>
<evidence type="ECO:0000256" key="8">
    <source>
        <dbReference type="PROSITE-ProRule" id="PRU00205"/>
    </source>
</evidence>
<dbReference type="GO" id="GO:0006616">
    <property type="term" value="P:SRP-dependent cotranslational protein targeting to membrane, translocation"/>
    <property type="evidence" value="ECO:0007669"/>
    <property type="project" value="InterPro"/>
</dbReference>
<dbReference type="SMART" id="SM00724">
    <property type="entry name" value="TLC"/>
    <property type="match status" value="1"/>
</dbReference>
<feature type="domain" description="TLC" evidence="11">
    <location>
        <begin position="145"/>
        <end position="359"/>
    </location>
</feature>
<feature type="region of interest" description="Disordered" evidence="9">
    <location>
        <begin position="360"/>
        <end position="396"/>
    </location>
</feature>
<feature type="compositionally biased region" description="Basic and acidic residues" evidence="9">
    <location>
        <begin position="360"/>
        <end position="370"/>
    </location>
</feature>
<dbReference type="InterPro" id="IPR006634">
    <property type="entry name" value="TLC-dom"/>
</dbReference>
<evidence type="ECO:0000259" key="11">
    <source>
        <dbReference type="PROSITE" id="PS50922"/>
    </source>
</evidence>
<proteinExistence type="inferred from homology"/>
<evidence type="ECO:0000313" key="13">
    <source>
        <dbReference type="Proteomes" id="UP000053766"/>
    </source>
</evidence>
<dbReference type="AlphaFoldDB" id="A0A0D8Y8F4"/>
<evidence type="ECO:0000256" key="1">
    <source>
        <dbReference type="ARBA" id="ARBA00004141"/>
    </source>
</evidence>
<evidence type="ECO:0000256" key="9">
    <source>
        <dbReference type="SAM" id="MobiDB-lite"/>
    </source>
</evidence>
<keyword evidence="5" id="KW-0653">Protein transport</keyword>
<keyword evidence="7 8" id="KW-0472">Membrane</keyword>
<dbReference type="GO" id="GO:0005789">
    <property type="term" value="C:endoplasmic reticulum membrane"/>
    <property type="evidence" value="ECO:0007669"/>
    <property type="project" value="TreeGrafter"/>
</dbReference>
<comment type="similarity">
    <text evidence="2">Belongs to the TRAM family.</text>
</comment>
<dbReference type="STRING" id="29172.A0A0D8Y8F4"/>
<evidence type="ECO:0000256" key="5">
    <source>
        <dbReference type="ARBA" id="ARBA00022927"/>
    </source>
</evidence>
<dbReference type="EMBL" id="KN716168">
    <property type="protein sequence ID" value="KJH52254.1"/>
    <property type="molecule type" value="Genomic_DNA"/>
</dbReference>
<feature type="transmembrane region" description="Helical" evidence="10">
    <location>
        <begin position="285"/>
        <end position="309"/>
    </location>
</feature>
<sequence length="396" mass="46087">MGGETRRITAGGRHKKSTPPVLSHEFIIQNHGDIMSCVLMVLIVGLMFPVGFEYTERRLNPLTLNESNEVTASMCSIFVAPQYNKTVNSTSEQGLVSLTLYQNGPADVFIVMFYTVAWVVVHAVIQEYILDKLQRKARLSKMKTFKFTESGHMALFALYSSCHAAYVIMDFIHSYTDIKRIWLGYPEEHRWMNLNMKMFAVLQISYWFHQFPEFYFQKMKTDEIRQRTILSVLYITFIAAAYIMNFMRFAVVLLALEYISQTIFHFSRLLHFLEKKDMAKNGFNIWNLVFLIVRLASSVLTVMTFWYGLRQSESAYIDIEAGNYNTTYVRLNCLLVVLFLQLFQLWNFTSFHVGRFKENAGRKTKSDSKRFLPQQKESEPVDESESTLKKGKKKAS</sequence>
<feature type="transmembrane region" description="Helical" evidence="10">
    <location>
        <begin position="34"/>
        <end position="52"/>
    </location>
</feature>
<feature type="transmembrane region" description="Helical" evidence="10">
    <location>
        <begin position="329"/>
        <end position="348"/>
    </location>
</feature>
<dbReference type="OrthoDB" id="3053196at2759"/>
<dbReference type="PANTHER" id="PTHR12371:SF11">
    <property type="entry name" value="TRANSLOCATING CHAIN-ASSOCIATED MEMBRANE PROTEIN"/>
    <property type="match status" value="1"/>
</dbReference>
<keyword evidence="4 8" id="KW-0812">Transmembrane</keyword>
<organism evidence="12 13">
    <name type="scientific">Dictyocaulus viviparus</name>
    <name type="common">Bovine lungworm</name>
    <dbReference type="NCBI Taxonomy" id="29172"/>
    <lineage>
        <taxon>Eukaryota</taxon>
        <taxon>Metazoa</taxon>
        <taxon>Ecdysozoa</taxon>
        <taxon>Nematoda</taxon>
        <taxon>Chromadorea</taxon>
        <taxon>Rhabditida</taxon>
        <taxon>Rhabditina</taxon>
        <taxon>Rhabditomorpha</taxon>
        <taxon>Strongyloidea</taxon>
        <taxon>Metastrongylidae</taxon>
        <taxon>Dictyocaulus</taxon>
    </lineage>
</organism>
<feature type="transmembrane region" description="Helical" evidence="10">
    <location>
        <begin position="108"/>
        <end position="130"/>
    </location>
</feature>
<evidence type="ECO:0000256" key="4">
    <source>
        <dbReference type="ARBA" id="ARBA00022692"/>
    </source>
</evidence>
<dbReference type="Pfam" id="PF03798">
    <property type="entry name" value="TRAM_LAG1_CLN8"/>
    <property type="match status" value="1"/>
</dbReference>
<reference evidence="12 13" key="1">
    <citation type="submission" date="2013-11" db="EMBL/GenBank/DDBJ databases">
        <title>Draft genome of the bovine lungworm Dictyocaulus viviparus.</title>
        <authorList>
            <person name="Mitreva M."/>
        </authorList>
    </citation>
    <scope>NUCLEOTIDE SEQUENCE [LARGE SCALE GENOMIC DNA]</scope>
    <source>
        <strain evidence="12 13">HannoverDv2000</strain>
    </source>
</reference>
<evidence type="ECO:0000256" key="3">
    <source>
        <dbReference type="ARBA" id="ARBA00022448"/>
    </source>
</evidence>
<evidence type="ECO:0000256" key="6">
    <source>
        <dbReference type="ARBA" id="ARBA00022989"/>
    </source>
</evidence>
<evidence type="ECO:0000256" key="2">
    <source>
        <dbReference type="ARBA" id="ARBA00005999"/>
    </source>
</evidence>
<feature type="transmembrane region" description="Helical" evidence="10">
    <location>
        <begin position="228"/>
        <end position="244"/>
    </location>
</feature>
<reference evidence="13" key="2">
    <citation type="journal article" date="2016" name="Sci. Rep.">
        <title>Dictyocaulus viviparus genome, variome and transcriptome elucidate lungworm biology and support future intervention.</title>
        <authorList>
            <person name="McNulty S.N."/>
            <person name="Strube C."/>
            <person name="Rosa B.A."/>
            <person name="Martin J.C."/>
            <person name="Tyagi R."/>
            <person name="Choi Y.J."/>
            <person name="Wang Q."/>
            <person name="Hallsworth Pepin K."/>
            <person name="Zhang X."/>
            <person name="Ozersky P."/>
            <person name="Wilson R.K."/>
            <person name="Sternberg P.W."/>
            <person name="Gasser R.B."/>
            <person name="Mitreva M."/>
        </authorList>
    </citation>
    <scope>NUCLEOTIDE SEQUENCE [LARGE SCALE GENOMIC DNA]</scope>
    <source>
        <strain evidence="13">HannoverDv2000</strain>
    </source>
</reference>
<evidence type="ECO:0000256" key="10">
    <source>
        <dbReference type="SAM" id="Phobius"/>
    </source>
</evidence>
<evidence type="ECO:0000256" key="7">
    <source>
        <dbReference type="ARBA" id="ARBA00023136"/>
    </source>
</evidence>
<dbReference type="InterPro" id="IPR016447">
    <property type="entry name" value="Translocation_assoc_membrane"/>
</dbReference>
<keyword evidence="13" id="KW-1185">Reference proteome</keyword>
<evidence type="ECO:0000313" key="12">
    <source>
        <dbReference type="EMBL" id="KJH52254.1"/>
    </source>
</evidence>
<name>A0A0D8Y8F4_DICVI</name>
<protein>
    <submittedName>
        <fullName evidence="12">Longevity-assurance protein</fullName>
    </submittedName>
</protein>
<dbReference type="GO" id="GO:0045048">
    <property type="term" value="P:protein insertion into ER membrane"/>
    <property type="evidence" value="ECO:0007669"/>
    <property type="project" value="TreeGrafter"/>
</dbReference>
<dbReference type="Proteomes" id="UP000053766">
    <property type="component" value="Unassembled WGS sequence"/>
</dbReference>
<dbReference type="PANTHER" id="PTHR12371">
    <property type="entry name" value="TRANSLOCATION ASSOCIATED MEMBRANE PROTEIN"/>
    <property type="match status" value="1"/>
</dbReference>
<dbReference type="PROSITE" id="PS50922">
    <property type="entry name" value="TLC"/>
    <property type="match status" value="1"/>
</dbReference>
<feature type="transmembrane region" description="Helical" evidence="10">
    <location>
        <begin position="151"/>
        <end position="169"/>
    </location>
</feature>
<feature type="transmembrane region" description="Helical" evidence="10">
    <location>
        <begin position="250"/>
        <end position="273"/>
    </location>
</feature>
<gene>
    <name evidence="12" type="ORF">DICVIV_01582</name>
</gene>
<accession>A0A0D8Y8F4</accession>